<evidence type="ECO:0000313" key="1">
    <source>
        <dbReference type="EMBL" id="EEP66721.1"/>
    </source>
</evidence>
<sequence>MDKGARLLLWTVSWHRVRQPEKGMEGIGQPENRFSSRFSLAHYAAA</sequence>
<comment type="caution">
    <text evidence="1">The sequence shown here is derived from an EMBL/GenBank/DDBJ whole genome shotgun (WGS) entry which is preliminary data.</text>
</comment>
<organism evidence="1 2">
    <name type="scientific">Kingella oralis ATCC 51147</name>
    <dbReference type="NCBI Taxonomy" id="629741"/>
    <lineage>
        <taxon>Bacteria</taxon>
        <taxon>Pseudomonadati</taxon>
        <taxon>Pseudomonadota</taxon>
        <taxon>Betaproteobacteria</taxon>
        <taxon>Neisseriales</taxon>
        <taxon>Neisseriaceae</taxon>
        <taxon>Kingella</taxon>
    </lineage>
</organism>
<dbReference type="HOGENOM" id="CLU_3184748_0_0_4"/>
<proteinExistence type="predicted"/>
<dbReference type="AlphaFoldDB" id="C4GN36"/>
<gene>
    <name evidence="1" type="ORF">GCWU000324_03125</name>
</gene>
<name>C4GN36_9NEIS</name>
<protein>
    <submittedName>
        <fullName evidence="1">Uncharacterized protein</fullName>
    </submittedName>
</protein>
<accession>C4GN36</accession>
<keyword evidence="2" id="KW-1185">Reference proteome</keyword>
<dbReference type="EMBL" id="ACJW02000008">
    <property type="protein sequence ID" value="EEP66721.1"/>
    <property type="molecule type" value="Genomic_DNA"/>
</dbReference>
<dbReference type="Proteomes" id="UP000003009">
    <property type="component" value="Unassembled WGS sequence"/>
</dbReference>
<evidence type="ECO:0000313" key="2">
    <source>
        <dbReference type="Proteomes" id="UP000003009"/>
    </source>
</evidence>
<reference evidence="1" key="1">
    <citation type="submission" date="2009-04" db="EMBL/GenBank/DDBJ databases">
        <authorList>
            <person name="Weinstock G."/>
            <person name="Sodergren E."/>
            <person name="Clifton S."/>
            <person name="Fulton L."/>
            <person name="Fulton B."/>
            <person name="Courtney L."/>
            <person name="Fronick C."/>
            <person name="Harrison M."/>
            <person name="Strong C."/>
            <person name="Farmer C."/>
            <person name="Delahaunty K."/>
            <person name="Markovic C."/>
            <person name="Hall O."/>
            <person name="Minx P."/>
            <person name="Tomlinson C."/>
            <person name="Mitreva M."/>
            <person name="Nelson J."/>
            <person name="Hou S."/>
            <person name="Wollam A."/>
            <person name="Pepin K.H."/>
            <person name="Johnson M."/>
            <person name="Bhonagiri V."/>
            <person name="Nash W.E."/>
            <person name="Warren W."/>
            <person name="Chinwalla A."/>
            <person name="Mardis E.R."/>
            <person name="Wilson R.K."/>
        </authorList>
    </citation>
    <scope>NUCLEOTIDE SEQUENCE [LARGE SCALE GENOMIC DNA]</scope>
    <source>
        <strain evidence="1">ATCC 51147</strain>
    </source>
</reference>